<name>A0ABN7CGR7_9FLAO</name>
<organism evidence="1 2">
    <name type="scientific">Chryseobacterium gambrini</name>
    <dbReference type="NCBI Taxonomy" id="373672"/>
    <lineage>
        <taxon>Bacteria</taxon>
        <taxon>Pseudomonadati</taxon>
        <taxon>Bacteroidota</taxon>
        <taxon>Flavobacteriia</taxon>
        <taxon>Flavobacteriales</taxon>
        <taxon>Weeksellaceae</taxon>
        <taxon>Chryseobacterium group</taxon>
        <taxon>Chryseobacterium</taxon>
    </lineage>
</organism>
<evidence type="ECO:0000313" key="1">
    <source>
        <dbReference type="EMBL" id="BEV04312.1"/>
    </source>
</evidence>
<protein>
    <submittedName>
        <fullName evidence="1">Uncharacterized protein</fullName>
    </submittedName>
</protein>
<sequence length="188" mass="22458">MSKNLSEKEFKKQIEKHFHKKHYIKIYFFDESSEDLTSGFIIKFSDTFLMLQECHNFTLDGIKVIPYDRISGFRHNKFEKASERIFSQEMLIKFDQDIIKNTSLKNFESLFKSIKDQNFHCIIEGIKKDKFTFTIGEVLEVNEKSVTVKNYDATGKIDKKPSKIFFKNIEFVTFNDKYSLTFRKYLME</sequence>
<keyword evidence="2" id="KW-1185">Reference proteome</keyword>
<evidence type="ECO:0000313" key="2">
    <source>
        <dbReference type="Proteomes" id="UP001380186"/>
    </source>
</evidence>
<proteinExistence type="predicted"/>
<dbReference type="Proteomes" id="UP001380186">
    <property type="component" value="Chromosome"/>
</dbReference>
<reference evidence="1 2" key="1">
    <citation type="journal article" date="2020" name="Microbes Environ.">
        <title>Synthetic bacterial community of duckweed: a simple and stable system to study plant-microbe interactions.</title>
        <authorList>
            <person name="Ishizawa H."/>
            <person name="Tada M."/>
            <person name="Kuroda M."/>
            <person name="Inoue D."/>
            <person name="Futamata H."/>
            <person name="Ike M."/>
        </authorList>
    </citation>
    <scope>NUCLEOTIDE SEQUENCE [LARGE SCALE GENOMIC DNA]</scope>
    <source>
        <strain evidence="1 2">DW100</strain>
    </source>
</reference>
<dbReference type="RefSeq" id="WP_338614971.1">
    <property type="nucleotide sequence ID" value="NZ_AP029022.1"/>
</dbReference>
<dbReference type="EMBL" id="AP029022">
    <property type="protein sequence ID" value="BEV04312.1"/>
    <property type="molecule type" value="Genomic_DNA"/>
</dbReference>
<gene>
    <name evidence="1" type="ORF">CRDW_16860</name>
</gene>
<accession>A0ABN7CGR7</accession>